<dbReference type="Gene3D" id="1.10.606.20">
    <property type="match status" value="1"/>
</dbReference>
<dbReference type="InterPro" id="IPR052559">
    <property type="entry name" value="V-haloperoxidase"/>
</dbReference>
<dbReference type="SUPFAM" id="SSF48317">
    <property type="entry name" value="Acid phosphatase/Vanadium-dependent haloperoxidase"/>
    <property type="match status" value="1"/>
</dbReference>
<reference evidence="3 4" key="1">
    <citation type="submission" date="2019-11" db="EMBL/GenBank/DDBJ databases">
        <authorList>
            <person name="Cao P."/>
        </authorList>
    </citation>
    <scope>NUCLEOTIDE SEQUENCE [LARGE SCALE GENOMIC DNA]</scope>
    <source>
        <strain evidence="3 4">NEAU-AAG5</strain>
    </source>
</reference>
<sequence length="408" mass="43584">MGKAMVVMAATVGAALSTAMAYVPQARPAQAATATRGEVVIQWNRTLLGIVRTPGAQPATVHATRNFAIMHTAIADAVDARSGSAYAAAAEAGHDSLTALYPARRADLDRQLHDELANVPDGPAKTAGIRAGQRAAAAVLADRAHDGSDATPPPFVPGDRPGDYRPTPPAFAAPVFTHWSGVRPFVLERGDQFRPRPYPALTSRTYAKALNEVQLLGKDTSTERTADQTVQARFWAAPIWNYWNEIAQDAAQRHGTGLAATAHLFATLDRTFADAAIAFYDGKYHYRIWRPVTAVRAADTDGNPRTHADPAWNPLAVTPPDPSYPGAHSVVGEAGATVLTSFFGSDDHFTVRSEALPDVTRSFTGYQDAADEAGLSRIYAGIHTRLDHTAGQTLGSRVAQYVLTHTTS</sequence>
<keyword evidence="4" id="KW-1185">Reference proteome</keyword>
<feature type="chain" id="PRO_5039095082" evidence="1">
    <location>
        <begin position="22"/>
        <end position="408"/>
    </location>
</feature>
<proteinExistence type="predicted"/>
<gene>
    <name evidence="3" type="ORF">GNZ18_15690</name>
</gene>
<dbReference type="PANTHER" id="PTHR34599:SF1">
    <property type="entry name" value="PHOSPHATIDIC ACID PHOSPHATASE TYPE 2_HALOPEROXIDASE DOMAIN-CONTAINING PROTEIN"/>
    <property type="match status" value="1"/>
</dbReference>
<dbReference type="EMBL" id="WOFH01000005">
    <property type="protein sequence ID" value="MUN38039.1"/>
    <property type="molecule type" value="Genomic_DNA"/>
</dbReference>
<feature type="signal peptide" evidence="1">
    <location>
        <begin position="1"/>
        <end position="21"/>
    </location>
</feature>
<dbReference type="AlphaFoldDB" id="A0A7K1L0V8"/>
<evidence type="ECO:0000259" key="2">
    <source>
        <dbReference type="Pfam" id="PF01569"/>
    </source>
</evidence>
<dbReference type="CDD" id="cd03398">
    <property type="entry name" value="PAP2_haloperoxidase"/>
    <property type="match status" value="1"/>
</dbReference>
<protein>
    <submittedName>
        <fullName evidence="3">Phosphatase PAP2 family protein</fullName>
    </submittedName>
</protein>
<dbReference type="Proteomes" id="UP000432015">
    <property type="component" value="Unassembled WGS sequence"/>
</dbReference>
<dbReference type="InterPro" id="IPR036938">
    <property type="entry name" value="PAP2/HPO_sf"/>
</dbReference>
<evidence type="ECO:0000256" key="1">
    <source>
        <dbReference type="SAM" id="SignalP"/>
    </source>
</evidence>
<dbReference type="RefSeq" id="WP_156217213.1">
    <property type="nucleotide sequence ID" value="NZ_WOFH01000005.1"/>
</dbReference>
<feature type="domain" description="Phosphatidic acid phosphatase type 2/haloperoxidase" evidence="2">
    <location>
        <begin position="283"/>
        <end position="402"/>
    </location>
</feature>
<evidence type="ECO:0000313" key="3">
    <source>
        <dbReference type="EMBL" id="MUN38039.1"/>
    </source>
</evidence>
<dbReference type="InterPro" id="IPR000326">
    <property type="entry name" value="PAP2/HPO"/>
</dbReference>
<dbReference type="PANTHER" id="PTHR34599">
    <property type="entry name" value="PEROXIDASE-RELATED"/>
    <property type="match status" value="1"/>
</dbReference>
<keyword evidence="1" id="KW-0732">Signal</keyword>
<organism evidence="3 4">
    <name type="scientific">Actinomadura litoris</name>
    <dbReference type="NCBI Taxonomy" id="2678616"/>
    <lineage>
        <taxon>Bacteria</taxon>
        <taxon>Bacillati</taxon>
        <taxon>Actinomycetota</taxon>
        <taxon>Actinomycetes</taxon>
        <taxon>Streptosporangiales</taxon>
        <taxon>Thermomonosporaceae</taxon>
        <taxon>Actinomadura</taxon>
    </lineage>
</organism>
<accession>A0A7K1L0V8</accession>
<dbReference type="Pfam" id="PF01569">
    <property type="entry name" value="PAP2"/>
    <property type="match status" value="1"/>
</dbReference>
<name>A0A7K1L0V8_9ACTN</name>
<evidence type="ECO:0000313" key="4">
    <source>
        <dbReference type="Proteomes" id="UP000432015"/>
    </source>
</evidence>
<comment type="caution">
    <text evidence="3">The sequence shown here is derived from an EMBL/GenBank/DDBJ whole genome shotgun (WGS) entry which is preliminary data.</text>
</comment>